<dbReference type="InterPro" id="IPR002129">
    <property type="entry name" value="PyrdxlP-dep_de-COase"/>
</dbReference>
<evidence type="ECO:0000313" key="5">
    <source>
        <dbReference type="Proteomes" id="UP001138894"/>
    </source>
</evidence>
<dbReference type="GO" id="GO:0019752">
    <property type="term" value="P:carboxylic acid metabolic process"/>
    <property type="evidence" value="ECO:0007669"/>
    <property type="project" value="InterPro"/>
</dbReference>
<feature type="modified residue" description="N6-(pyridoxal phosphate)lysine" evidence="3">
    <location>
        <position position="287"/>
    </location>
</feature>
<dbReference type="GO" id="GO:0030170">
    <property type="term" value="F:pyridoxal phosphate binding"/>
    <property type="evidence" value="ECO:0007669"/>
    <property type="project" value="InterPro"/>
</dbReference>
<dbReference type="EMBL" id="JAGSPD010000004">
    <property type="protein sequence ID" value="MBV7268697.1"/>
    <property type="molecule type" value="Genomic_DNA"/>
</dbReference>
<keyword evidence="2 3" id="KW-0663">Pyridoxal phosphate</keyword>
<dbReference type="Proteomes" id="UP001138894">
    <property type="component" value="Unassembled WGS sequence"/>
</dbReference>
<comment type="caution">
    <text evidence="4">The sequence shown here is derived from an EMBL/GenBank/DDBJ whole genome shotgun (WGS) entry which is preliminary data.</text>
</comment>
<dbReference type="AlphaFoldDB" id="A0A9X1F782"/>
<comment type="cofactor">
    <cofactor evidence="1 3">
        <name>pyridoxal 5'-phosphate</name>
        <dbReference type="ChEBI" id="CHEBI:597326"/>
    </cofactor>
</comment>
<proteinExistence type="predicted"/>
<sequence length="463" mass="53119">MKSIKDKLLKAIDILDIKSTNCEITHSKDLNKLINQINKQLPKRPLDYDSLINDFKHQIIPLLNQNTSPNYAAYITGSSTEIGAIAEFIKGYYNQNGLKWINSPITSELEKLVVKWISEFILLPNFNHGMLTTGGSMSNLLAIHFSLANAYPNREYNGIPSDKIKVYSSDQTHSSVERAMVFLGLGRNSLVKISTDKSYKVNTEELEKRIKSDKASGYTPLIIIGNAGTTNTGAIDNLLELSKISNKYNTWFHIDGAYGLPAIRLKKLRARFHGASFADSITVNPHKWMYVPFEASCLLLKKIPIAINFTPDYLDDFSSEQRMISDQTIELTKEFRALKIWLTLKYYGADQISQFIENDIFLINYLSKKLKILDFVEIHPESELSILCFRFISENLNETQTERLNILSLKLIKENRSIFFTGTRLNNKVYMRIFFGNPNRKKKDVKFMLKKIIEVYNHSIKQI</sequence>
<evidence type="ECO:0000256" key="3">
    <source>
        <dbReference type="PIRSR" id="PIRSR602129-50"/>
    </source>
</evidence>
<evidence type="ECO:0000256" key="2">
    <source>
        <dbReference type="ARBA" id="ARBA00022898"/>
    </source>
</evidence>
<evidence type="ECO:0000256" key="1">
    <source>
        <dbReference type="ARBA" id="ARBA00001933"/>
    </source>
</evidence>
<keyword evidence="5" id="KW-1185">Reference proteome</keyword>
<dbReference type="Pfam" id="PF00282">
    <property type="entry name" value="Pyridoxal_deC"/>
    <property type="match status" value="1"/>
</dbReference>
<dbReference type="InterPro" id="IPR021115">
    <property type="entry name" value="Pyridoxal-P_BS"/>
</dbReference>
<dbReference type="PROSITE" id="PS00392">
    <property type="entry name" value="DDC_GAD_HDC_YDC"/>
    <property type="match status" value="1"/>
</dbReference>
<dbReference type="PANTHER" id="PTHR11999:SF165">
    <property type="entry name" value="DECARBOXYLASE, PUTATIVE (AFU_ORTHOLOGUE AFUA_2G04980)-RELATED"/>
    <property type="match status" value="1"/>
</dbReference>
<name>A0A9X1F782_9FLAO</name>
<reference evidence="4" key="1">
    <citation type="submission" date="2021-04" db="EMBL/GenBank/DDBJ databases">
        <authorList>
            <person name="Pira H."/>
            <person name="Risdian C."/>
            <person name="Wink J."/>
        </authorList>
    </citation>
    <scope>NUCLEOTIDE SEQUENCE</scope>
    <source>
        <strain evidence="4">WHY3</strain>
    </source>
</reference>
<evidence type="ECO:0000313" key="4">
    <source>
        <dbReference type="EMBL" id="MBV7268697.1"/>
    </source>
</evidence>
<dbReference type="RefSeq" id="WP_218545250.1">
    <property type="nucleotide sequence ID" value="NZ_JAGSPD010000004.1"/>
</dbReference>
<dbReference type="GO" id="GO:0005737">
    <property type="term" value="C:cytoplasm"/>
    <property type="evidence" value="ECO:0007669"/>
    <property type="project" value="TreeGrafter"/>
</dbReference>
<protein>
    <recommendedName>
        <fullName evidence="6">Glutamate or tyrosine decarboxylase</fullName>
    </recommendedName>
</protein>
<dbReference type="GO" id="GO:0016831">
    <property type="term" value="F:carboxy-lyase activity"/>
    <property type="evidence" value="ECO:0007669"/>
    <property type="project" value="InterPro"/>
</dbReference>
<dbReference type="PANTHER" id="PTHR11999">
    <property type="entry name" value="GROUP II PYRIDOXAL-5-PHOSPHATE DECARBOXYLASE"/>
    <property type="match status" value="1"/>
</dbReference>
<accession>A0A9X1F782</accession>
<dbReference type="InterPro" id="IPR010977">
    <property type="entry name" value="Aromatic_deC"/>
</dbReference>
<organism evidence="4 5">
    <name type="scientific">Winogradskyella luteola</name>
    <dbReference type="NCBI Taxonomy" id="2828330"/>
    <lineage>
        <taxon>Bacteria</taxon>
        <taxon>Pseudomonadati</taxon>
        <taxon>Bacteroidota</taxon>
        <taxon>Flavobacteriia</taxon>
        <taxon>Flavobacteriales</taxon>
        <taxon>Flavobacteriaceae</taxon>
        <taxon>Winogradskyella</taxon>
    </lineage>
</organism>
<gene>
    <name evidence="4" type="ORF">KCG49_05735</name>
</gene>
<evidence type="ECO:0008006" key="6">
    <source>
        <dbReference type="Google" id="ProtNLM"/>
    </source>
</evidence>